<organism evidence="2 3">
    <name type="scientific">Aspergillus bertholletiae</name>
    <dbReference type="NCBI Taxonomy" id="1226010"/>
    <lineage>
        <taxon>Eukaryota</taxon>
        <taxon>Fungi</taxon>
        <taxon>Dikarya</taxon>
        <taxon>Ascomycota</taxon>
        <taxon>Pezizomycotina</taxon>
        <taxon>Eurotiomycetes</taxon>
        <taxon>Eurotiomycetidae</taxon>
        <taxon>Eurotiales</taxon>
        <taxon>Aspergillaceae</taxon>
        <taxon>Aspergillus</taxon>
        <taxon>Aspergillus subgen. Circumdati</taxon>
    </lineage>
</organism>
<reference evidence="2 3" key="1">
    <citation type="submission" date="2019-04" db="EMBL/GenBank/DDBJ databases">
        <title>Friends and foes A comparative genomics studyof 23 Aspergillus species from section Flavi.</title>
        <authorList>
            <consortium name="DOE Joint Genome Institute"/>
            <person name="Kjaerbolling I."/>
            <person name="Vesth T."/>
            <person name="Frisvad J.C."/>
            <person name="Nybo J.L."/>
            <person name="Theobald S."/>
            <person name="Kildgaard S."/>
            <person name="Isbrandt T."/>
            <person name="Kuo A."/>
            <person name="Sato A."/>
            <person name="Lyhne E.K."/>
            <person name="Kogle M.E."/>
            <person name="Wiebenga A."/>
            <person name="Kun R.S."/>
            <person name="Lubbers R.J."/>
            <person name="Makela M.R."/>
            <person name="Barry K."/>
            <person name="Chovatia M."/>
            <person name="Clum A."/>
            <person name="Daum C."/>
            <person name="Haridas S."/>
            <person name="He G."/>
            <person name="LaButti K."/>
            <person name="Lipzen A."/>
            <person name="Mondo S."/>
            <person name="Riley R."/>
            <person name="Salamov A."/>
            <person name="Simmons B.A."/>
            <person name="Magnuson J.K."/>
            <person name="Henrissat B."/>
            <person name="Mortensen U.H."/>
            <person name="Larsen T.O."/>
            <person name="Devries R.P."/>
            <person name="Grigoriev I.V."/>
            <person name="Machida M."/>
            <person name="Baker S.E."/>
            <person name="Andersen M.R."/>
        </authorList>
    </citation>
    <scope>NUCLEOTIDE SEQUENCE [LARGE SCALE GENOMIC DNA]</scope>
    <source>
        <strain evidence="2 3">IBT 29228</strain>
    </source>
</reference>
<gene>
    <name evidence="2" type="ORF">BDV26DRAFT_253047</name>
</gene>
<feature type="region of interest" description="Disordered" evidence="1">
    <location>
        <begin position="1"/>
        <end position="32"/>
    </location>
</feature>
<dbReference type="EMBL" id="ML736160">
    <property type="protein sequence ID" value="KAE8382723.1"/>
    <property type="molecule type" value="Genomic_DNA"/>
</dbReference>
<accession>A0A5N7BLV3</accession>
<evidence type="ECO:0000256" key="1">
    <source>
        <dbReference type="SAM" id="MobiDB-lite"/>
    </source>
</evidence>
<evidence type="ECO:0000313" key="2">
    <source>
        <dbReference type="EMBL" id="KAE8382723.1"/>
    </source>
</evidence>
<dbReference type="AlphaFoldDB" id="A0A5N7BLV3"/>
<proteinExistence type="predicted"/>
<sequence length="52" mass="5775">MHIGSPARTMIYQSVDPNGTPRLQHHEHVNEPRPTPSLAVIIYAARASSCYC</sequence>
<keyword evidence="3" id="KW-1185">Reference proteome</keyword>
<dbReference type="Proteomes" id="UP000326198">
    <property type="component" value="Unassembled WGS sequence"/>
</dbReference>
<name>A0A5N7BLV3_9EURO</name>
<protein>
    <submittedName>
        <fullName evidence="2">Uncharacterized protein</fullName>
    </submittedName>
</protein>
<evidence type="ECO:0000313" key="3">
    <source>
        <dbReference type="Proteomes" id="UP000326198"/>
    </source>
</evidence>